<evidence type="ECO:0000313" key="8">
    <source>
        <dbReference type="Proteomes" id="UP000696280"/>
    </source>
</evidence>
<keyword evidence="4" id="KW-0560">Oxidoreductase</keyword>
<keyword evidence="8" id="KW-1185">Reference proteome</keyword>
<feature type="chain" id="PRO_5040332248" description="FAD-binding PCMH-type domain-containing protein" evidence="5">
    <location>
        <begin position="19"/>
        <end position="547"/>
    </location>
</feature>
<dbReference type="InterPro" id="IPR016166">
    <property type="entry name" value="FAD-bd_PCMH"/>
</dbReference>
<dbReference type="PANTHER" id="PTHR42973:SF54">
    <property type="entry name" value="FAD-BINDING PCMH-TYPE DOMAIN-CONTAINING PROTEIN"/>
    <property type="match status" value="1"/>
</dbReference>
<evidence type="ECO:0000256" key="1">
    <source>
        <dbReference type="ARBA" id="ARBA00005466"/>
    </source>
</evidence>
<dbReference type="PROSITE" id="PS51387">
    <property type="entry name" value="FAD_PCMH"/>
    <property type="match status" value="1"/>
</dbReference>
<name>A0A9N9KKS9_9HELO</name>
<gene>
    <name evidence="7" type="ORF">HYFRA_00007776</name>
</gene>
<organism evidence="7 8">
    <name type="scientific">Hymenoscyphus fraxineus</name>
    <dbReference type="NCBI Taxonomy" id="746836"/>
    <lineage>
        <taxon>Eukaryota</taxon>
        <taxon>Fungi</taxon>
        <taxon>Dikarya</taxon>
        <taxon>Ascomycota</taxon>
        <taxon>Pezizomycotina</taxon>
        <taxon>Leotiomycetes</taxon>
        <taxon>Helotiales</taxon>
        <taxon>Helotiaceae</taxon>
        <taxon>Hymenoscyphus</taxon>
    </lineage>
</organism>
<accession>A0A9N9KKS9</accession>
<protein>
    <recommendedName>
        <fullName evidence="6">FAD-binding PCMH-type domain-containing protein</fullName>
    </recommendedName>
</protein>
<keyword evidence="5" id="KW-0732">Signal</keyword>
<dbReference type="GO" id="GO:0071949">
    <property type="term" value="F:FAD binding"/>
    <property type="evidence" value="ECO:0007669"/>
    <property type="project" value="InterPro"/>
</dbReference>
<dbReference type="Gene3D" id="3.30.465.10">
    <property type="match status" value="1"/>
</dbReference>
<dbReference type="PANTHER" id="PTHR42973">
    <property type="entry name" value="BINDING OXIDOREDUCTASE, PUTATIVE (AFU_ORTHOLOGUE AFUA_1G17690)-RELATED"/>
    <property type="match status" value="1"/>
</dbReference>
<dbReference type="InterPro" id="IPR036318">
    <property type="entry name" value="FAD-bd_PCMH-like_sf"/>
</dbReference>
<evidence type="ECO:0000256" key="4">
    <source>
        <dbReference type="ARBA" id="ARBA00023002"/>
    </source>
</evidence>
<comment type="similarity">
    <text evidence="1">Belongs to the oxygen-dependent FAD-linked oxidoreductase family.</text>
</comment>
<evidence type="ECO:0000256" key="5">
    <source>
        <dbReference type="SAM" id="SignalP"/>
    </source>
</evidence>
<dbReference type="SUPFAM" id="SSF56176">
    <property type="entry name" value="FAD-binding/transporter-associated domain-like"/>
    <property type="match status" value="1"/>
</dbReference>
<dbReference type="EMBL" id="CAJVRL010000014">
    <property type="protein sequence ID" value="CAG8949544.1"/>
    <property type="molecule type" value="Genomic_DNA"/>
</dbReference>
<feature type="signal peptide" evidence="5">
    <location>
        <begin position="1"/>
        <end position="18"/>
    </location>
</feature>
<comment type="caution">
    <text evidence="7">The sequence shown here is derived from an EMBL/GenBank/DDBJ whole genome shotgun (WGS) entry which is preliminary data.</text>
</comment>
<keyword evidence="2" id="KW-0285">Flavoprotein</keyword>
<dbReference type="OrthoDB" id="2151789at2759"/>
<evidence type="ECO:0000259" key="6">
    <source>
        <dbReference type="PROSITE" id="PS51387"/>
    </source>
</evidence>
<dbReference type="InterPro" id="IPR050416">
    <property type="entry name" value="FAD-linked_Oxidoreductase"/>
</dbReference>
<sequence length="547" mass="58210">MLISTFLVGALHLGSCLGRPQTRRDEVAPVVESSIADFVESLQLPADTAELVTNTLTSNEEVIVLLSNATSEVEKRSLKSSSKLAPVACDILQKCLGNAVVQASSRALIEVNWSQECWLSPQCIISPASSRDVSVAIKTVAFLNTRFAVRSGGHSPNPGFSSIGPEGILIELSRLNQVTLSADKKVASVGPGLRWGEVYKALDASGVTAIGGRIPSVGVGGLILSGGISHFSAQFGLAADNVQNFEIVLADGSVANANAQSNADLFWSLKGGGPNFGIVTKYDLYTAPVKNIWYTARIHLASDVPALLAAFVQYQNEGALDEKTSVLFQIGLDTVTVGLVYSENARQPAAFDPFFRIAPLVLFVPPTNGTVVSFTDVLGAVFADADQPHDYRGASSLVDLALYTEVEAFWRTQASAVRAATGANMTFTMQHMPQSVVTKGTARGGNALGMVNKPQQWWTTVVDWSSASQDAAVRDPVIAVGEKWKSAGQARGSYVPLIYMGDGSRDQNPLASYGTENLNKLKATAKKYDPKGLFQTMQQSGFLLSKA</sequence>
<reference evidence="7" key="1">
    <citation type="submission" date="2021-07" db="EMBL/GenBank/DDBJ databases">
        <authorList>
            <person name="Durling M."/>
        </authorList>
    </citation>
    <scope>NUCLEOTIDE SEQUENCE</scope>
</reference>
<keyword evidence="3" id="KW-0274">FAD</keyword>
<dbReference type="Proteomes" id="UP000696280">
    <property type="component" value="Unassembled WGS sequence"/>
</dbReference>
<dbReference type="InterPro" id="IPR016169">
    <property type="entry name" value="FAD-bd_PCMH_sub2"/>
</dbReference>
<evidence type="ECO:0000256" key="3">
    <source>
        <dbReference type="ARBA" id="ARBA00022827"/>
    </source>
</evidence>
<evidence type="ECO:0000313" key="7">
    <source>
        <dbReference type="EMBL" id="CAG8949544.1"/>
    </source>
</evidence>
<dbReference type="InterPro" id="IPR006094">
    <property type="entry name" value="Oxid_FAD_bind_N"/>
</dbReference>
<proteinExistence type="inferred from homology"/>
<feature type="domain" description="FAD-binding PCMH-type" evidence="6">
    <location>
        <begin position="117"/>
        <end position="289"/>
    </location>
</feature>
<dbReference type="Pfam" id="PF01565">
    <property type="entry name" value="FAD_binding_4"/>
    <property type="match status" value="1"/>
</dbReference>
<evidence type="ECO:0000256" key="2">
    <source>
        <dbReference type="ARBA" id="ARBA00022630"/>
    </source>
</evidence>
<dbReference type="GO" id="GO:0016491">
    <property type="term" value="F:oxidoreductase activity"/>
    <property type="evidence" value="ECO:0007669"/>
    <property type="project" value="UniProtKB-KW"/>
</dbReference>
<dbReference type="AlphaFoldDB" id="A0A9N9KKS9"/>